<feature type="region of interest" description="Disordered" evidence="1">
    <location>
        <begin position="1"/>
        <end position="32"/>
    </location>
</feature>
<evidence type="ECO:0000313" key="2">
    <source>
        <dbReference type="EMBL" id="CAG8759041.1"/>
    </source>
</evidence>
<dbReference type="AlphaFoldDB" id="A0A9N9IZS0"/>
<feature type="compositionally biased region" description="Polar residues" evidence="1">
    <location>
        <begin position="1"/>
        <end position="25"/>
    </location>
</feature>
<name>A0A9N9IZS0_9GLOM</name>
<keyword evidence="3" id="KW-1185">Reference proteome</keyword>
<proteinExistence type="predicted"/>
<dbReference type="EMBL" id="CAJVPQ010021717">
    <property type="protein sequence ID" value="CAG8759041.1"/>
    <property type="molecule type" value="Genomic_DNA"/>
</dbReference>
<reference evidence="2" key="1">
    <citation type="submission" date="2021-06" db="EMBL/GenBank/DDBJ databases">
        <authorList>
            <person name="Kallberg Y."/>
            <person name="Tangrot J."/>
            <person name="Rosling A."/>
        </authorList>
    </citation>
    <scope>NUCLEOTIDE SEQUENCE</scope>
    <source>
        <strain evidence="2">UK204</strain>
    </source>
</reference>
<accession>A0A9N9IZS0</accession>
<feature type="non-terminal residue" evidence="2">
    <location>
        <position position="90"/>
    </location>
</feature>
<organism evidence="2 3">
    <name type="scientific">Funneliformis caledonium</name>
    <dbReference type="NCBI Taxonomy" id="1117310"/>
    <lineage>
        <taxon>Eukaryota</taxon>
        <taxon>Fungi</taxon>
        <taxon>Fungi incertae sedis</taxon>
        <taxon>Mucoromycota</taxon>
        <taxon>Glomeromycotina</taxon>
        <taxon>Glomeromycetes</taxon>
        <taxon>Glomerales</taxon>
        <taxon>Glomeraceae</taxon>
        <taxon>Funneliformis</taxon>
    </lineage>
</organism>
<evidence type="ECO:0000256" key="1">
    <source>
        <dbReference type="SAM" id="MobiDB-lite"/>
    </source>
</evidence>
<dbReference type="Proteomes" id="UP000789570">
    <property type="component" value="Unassembled WGS sequence"/>
</dbReference>
<evidence type="ECO:0000313" key="3">
    <source>
        <dbReference type="Proteomes" id="UP000789570"/>
    </source>
</evidence>
<protein>
    <submittedName>
        <fullName evidence="2">13755_t:CDS:1</fullName>
    </submittedName>
</protein>
<feature type="non-terminal residue" evidence="2">
    <location>
        <position position="1"/>
    </location>
</feature>
<sequence length="90" mass="9746">FAISTTGSNTPHTGYTPTISSNNPNKGPPPTTVPTACTTGSTVPSFINMLRSDTNSIKKYRSETSNKDMKSKKLLIDLQKSLKLEIVETD</sequence>
<gene>
    <name evidence="2" type="ORF">FCALED_LOCUS16806</name>
</gene>
<comment type="caution">
    <text evidence="2">The sequence shown here is derived from an EMBL/GenBank/DDBJ whole genome shotgun (WGS) entry which is preliminary data.</text>
</comment>